<name>A0A8H5ZCK9_COCSA</name>
<dbReference type="PANTHER" id="PTHR39611">
    <property type="entry name" value="HYDROXYPROLINE-RICH GLYCOPROTEIN DZ-HRGP-RELATED"/>
    <property type="match status" value="1"/>
</dbReference>
<feature type="compositionally biased region" description="Basic and acidic residues" evidence="1">
    <location>
        <begin position="418"/>
        <end position="441"/>
    </location>
</feature>
<dbReference type="InterPro" id="IPR055936">
    <property type="entry name" value="DUF7514"/>
</dbReference>
<sequence length="609" mass="68826">MAYRDHPDSAYDSYPSSSDKQHSHRGRSPDYAPRTRSRGRSNAPDYQPRDTSPAWDRRTFDPASQPIQQPLKNAIGNAFEKSDAARVVDPNLIAQITAEVKKSVLDEIKSGAMAGTTLPQPVPVSPQQWVPPSPASTSNSIPPRDVYTPPSPKRSDFAHHHSPDRGPLHTDPLPDINHDTPTARFDRTVPMERERPPTRPPAAPRMATEDYTPIEKMWQRLFDSDGQPLPRLGQLLRGLALHLASTLAIEDYEPKNSLVISPAKMLRFYEQVNVKDEIYPWQTIFGKISYSSLSKIYRDMRCQHHLIQQHPAEQPYIPALTPDGFQEWMTAMIQAYPDTEYERLTKAILDMPISNADDRKERFPKELPRRMFPTAENLHAQQRCAAALSSEGVGPLRKAPTFPPPPPKTQDLPSNGPKLERERSPYTSKPEIRPMDIDDKSMPTSVPIERERKPYSAAPGGGKSYDDMSSSTHSDTATNDRRRRAQSNAGQAPWPSPPNDNSYQPPHHARTTSTNTRQRSPSFSNYGTQSDSNVRDIPNTCYGSNMYEDEARRFNKDFDSKKQNRRRSGTSGMDGSFDASSRPPYPDDEYRARNGSNGYDNRGYDSRRY</sequence>
<feature type="compositionally biased region" description="Basic and acidic residues" evidence="1">
    <location>
        <begin position="184"/>
        <end position="197"/>
    </location>
</feature>
<feature type="compositionally biased region" description="Basic and acidic residues" evidence="1">
    <location>
        <begin position="549"/>
        <end position="562"/>
    </location>
</feature>
<dbReference type="AlphaFoldDB" id="A0A8H5ZCK9"/>
<organism evidence="3 4">
    <name type="scientific">Cochliobolus sativus</name>
    <name type="common">Common root rot and spot blotch fungus</name>
    <name type="synonym">Bipolaris sorokiniana</name>
    <dbReference type="NCBI Taxonomy" id="45130"/>
    <lineage>
        <taxon>Eukaryota</taxon>
        <taxon>Fungi</taxon>
        <taxon>Dikarya</taxon>
        <taxon>Ascomycota</taxon>
        <taxon>Pezizomycotina</taxon>
        <taxon>Dothideomycetes</taxon>
        <taxon>Pleosporomycetidae</taxon>
        <taxon>Pleosporales</taxon>
        <taxon>Pleosporineae</taxon>
        <taxon>Pleosporaceae</taxon>
        <taxon>Bipolaris</taxon>
    </lineage>
</organism>
<feature type="domain" description="DUF7514" evidence="2">
    <location>
        <begin position="220"/>
        <end position="387"/>
    </location>
</feature>
<feature type="compositionally biased region" description="Pro residues" evidence="1">
    <location>
        <begin position="120"/>
        <end position="134"/>
    </location>
</feature>
<feature type="compositionally biased region" description="Polar residues" evidence="1">
    <location>
        <begin position="511"/>
        <end position="532"/>
    </location>
</feature>
<dbReference type="Pfam" id="PF24355">
    <property type="entry name" value="DUF7514"/>
    <property type="match status" value="1"/>
</dbReference>
<dbReference type="Proteomes" id="UP000624244">
    <property type="component" value="Unassembled WGS sequence"/>
</dbReference>
<protein>
    <recommendedName>
        <fullName evidence="2">DUF7514 domain-containing protein</fullName>
    </recommendedName>
</protein>
<dbReference type="EMBL" id="WNKQ01000015">
    <property type="protein sequence ID" value="KAF5846757.1"/>
    <property type="molecule type" value="Genomic_DNA"/>
</dbReference>
<feature type="compositionally biased region" description="Basic and acidic residues" evidence="1">
    <location>
        <begin position="153"/>
        <end position="168"/>
    </location>
</feature>
<feature type="region of interest" description="Disordered" evidence="1">
    <location>
        <begin position="1"/>
        <end position="76"/>
    </location>
</feature>
<dbReference type="PANTHER" id="PTHR39611:SF1">
    <property type="entry name" value="HYDROXYPROLINE-RICH GLYCOPROTEIN DZ-HRGP"/>
    <property type="match status" value="1"/>
</dbReference>
<comment type="caution">
    <text evidence="3">The sequence shown here is derived from an EMBL/GenBank/DDBJ whole genome shotgun (WGS) entry which is preliminary data.</text>
</comment>
<proteinExistence type="predicted"/>
<feature type="region of interest" description="Disordered" evidence="1">
    <location>
        <begin position="115"/>
        <end position="206"/>
    </location>
</feature>
<evidence type="ECO:0000259" key="2">
    <source>
        <dbReference type="Pfam" id="PF24355"/>
    </source>
</evidence>
<evidence type="ECO:0000313" key="3">
    <source>
        <dbReference type="EMBL" id="KAF5846757.1"/>
    </source>
</evidence>
<gene>
    <name evidence="3" type="ORF">GGP41_004821</name>
</gene>
<evidence type="ECO:0000313" key="4">
    <source>
        <dbReference type="Proteomes" id="UP000624244"/>
    </source>
</evidence>
<feature type="compositionally biased region" description="Polar residues" evidence="1">
    <location>
        <begin position="467"/>
        <end position="477"/>
    </location>
</feature>
<accession>A0A8H5ZCK9</accession>
<evidence type="ECO:0000256" key="1">
    <source>
        <dbReference type="SAM" id="MobiDB-lite"/>
    </source>
</evidence>
<reference evidence="3" key="1">
    <citation type="submission" date="2019-11" db="EMBL/GenBank/DDBJ databases">
        <title>Bipolaris sorokiniana Genome sequencing.</title>
        <authorList>
            <person name="Wang H."/>
        </authorList>
    </citation>
    <scope>NUCLEOTIDE SEQUENCE</scope>
</reference>
<feature type="region of interest" description="Disordered" evidence="1">
    <location>
        <begin position="383"/>
        <end position="609"/>
    </location>
</feature>